<name>A0A6G0W7B4_APHCR</name>
<comment type="caution">
    <text evidence="1">The sequence shown here is derived from an EMBL/GenBank/DDBJ whole genome shotgun (WGS) entry which is preliminary data.</text>
</comment>
<evidence type="ECO:0000313" key="1">
    <source>
        <dbReference type="EMBL" id="KAF0723037.1"/>
    </source>
</evidence>
<reference evidence="1 2" key="1">
    <citation type="submission" date="2019-08" db="EMBL/GenBank/DDBJ databases">
        <title>Whole genome of Aphis craccivora.</title>
        <authorList>
            <person name="Voronova N.V."/>
            <person name="Shulinski R.S."/>
            <person name="Bandarenka Y.V."/>
            <person name="Zhorov D.G."/>
            <person name="Warner D."/>
        </authorList>
    </citation>
    <scope>NUCLEOTIDE SEQUENCE [LARGE SCALE GENOMIC DNA]</scope>
    <source>
        <strain evidence="1">180601</strain>
        <tissue evidence="1">Whole Body</tissue>
    </source>
</reference>
<organism evidence="1 2">
    <name type="scientific">Aphis craccivora</name>
    <name type="common">Cowpea aphid</name>
    <dbReference type="NCBI Taxonomy" id="307492"/>
    <lineage>
        <taxon>Eukaryota</taxon>
        <taxon>Metazoa</taxon>
        <taxon>Ecdysozoa</taxon>
        <taxon>Arthropoda</taxon>
        <taxon>Hexapoda</taxon>
        <taxon>Insecta</taxon>
        <taxon>Pterygota</taxon>
        <taxon>Neoptera</taxon>
        <taxon>Paraneoptera</taxon>
        <taxon>Hemiptera</taxon>
        <taxon>Sternorrhyncha</taxon>
        <taxon>Aphidomorpha</taxon>
        <taxon>Aphidoidea</taxon>
        <taxon>Aphididae</taxon>
        <taxon>Aphidini</taxon>
        <taxon>Aphis</taxon>
        <taxon>Aphis</taxon>
    </lineage>
</organism>
<protein>
    <submittedName>
        <fullName evidence="1">Envelope fusion protein</fullName>
    </submittedName>
</protein>
<dbReference type="EMBL" id="VUJU01009014">
    <property type="protein sequence ID" value="KAF0723037.1"/>
    <property type="molecule type" value="Genomic_DNA"/>
</dbReference>
<dbReference type="Proteomes" id="UP000478052">
    <property type="component" value="Unassembled WGS sequence"/>
</dbReference>
<keyword evidence="2" id="KW-1185">Reference proteome</keyword>
<dbReference type="OrthoDB" id="6077919at2759"/>
<proteinExistence type="predicted"/>
<dbReference type="AlphaFoldDB" id="A0A6G0W7B4"/>
<gene>
    <name evidence="1" type="ORF">FWK35_00028741</name>
</gene>
<accession>A0A6G0W7B4</accession>
<sequence length="425" mass="49176">MGENEVLRAIKEICRIFKDKGELLFPVLRQMQDSINAKNSNLNIKCIKRYLEKNKIKPIIVACCSTYGIERYADERIISHSGLFFENQGPIKIMTTKWNLVAFYDISSFRERTKVINAFMETTNSVCDHLRKHRISQTNCETNFALSKLLFYTAEEKKRGIPYKTIAKAAQILFGICDRFCIQRTNTVVNKLTDKLYITETDILFDVIQAAKVGLIHPSLLTPKELLKQLLNIKIRMPSGTDLPIDLNETVSKSKEMYSVYDEIDQNLCKYVGDFLLCPEIYPLHPRSGRLICELLLLQEPNEVPNSCELMQVQLRANLLHKLKFKNEWIYATPGETIFITCDQDKRNDIDFKPEAVEEDDHNSESEEEMYDRMDDDIDEDIQDMEGLTFYIGRNNDTIWANKQLSKTSKVRSKNINKNIPGPKA</sequence>
<evidence type="ECO:0000313" key="2">
    <source>
        <dbReference type="Proteomes" id="UP000478052"/>
    </source>
</evidence>